<reference evidence="1" key="1">
    <citation type="submission" date="2018-05" db="EMBL/GenBank/DDBJ databases">
        <authorList>
            <person name="Lanie J.A."/>
            <person name="Ng W.-L."/>
            <person name="Kazmierczak K.M."/>
            <person name="Andrzejewski T.M."/>
            <person name="Davidsen T.M."/>
            <person name="Wayne K.J."/>
            <person name="Tettelin H."/>
            <person name="Glass J.I."/>
            <person name="Rusch D."/>
            <person name="Podicherti R."/>
            <person name="Tsui H.-C.T."/>
            <person name="Winkler M.E."/>
        </authorList>
    </citation>
    <scope>NUCLEOTIDE SEQUENCE</scope>
</reference>
<dbReference type="EMBL" id="UINC01007310">
    <property type="protein sequence ID" value="SVA32609.1"/>
    <property type="molecule type" value="Genomic_DNA"/>
</dbReference>
<protein>
    <submittedName>
        <fullName evidence="1">Uncharacterized protein</fullName>
    </submittedName>
</protein>
<sequence>MDVSRRLTHLSMLKEILLKPKVYIYYQALLMIRFTLGSRA</sequence>
<evidence type="ECO:0000313" key="1">
    <source>
        <dbReference type="EMBL" id="SVA32609.1"/>
    </source>
</evidence>
<accession>A0A381UWU0</accession>
<organism evidence="1">
    <name type="scientific">marine metagenome</name>
    <dbReference type="NCBI Taxonomy" id="408172"/>
    <lineage>
        <taxon>unclassified sequences</taxon>
        <taxon>metagenomes</taxon>
        <taxon>ecological metagenomes</taxon>
    </lineage>
</organism>
<gene>
    <name evidence="1" type="ORF">METZ01_LOCUS85463</name>
</gene>
<proteinExistence type="predicted"/>
<name>A0A381UWU0_9ZZZZ</name>
<dbReference type="AlphaFoldDB" id="A0A381UWU0"/>